<reference evidence="1 2" key="1">
    <citation type="submission" date="2024-08" db="EMBL/GenBank/DDBJ databases">
        <title>Gnathostoma spinigerum genome.</title>
        <authorList>
            <person name="Gonzalez-Bertolin B."/>
            <person name="Monzon S."/>
            <person name="Zaballos A."/>
            <person name="Jimenez P."/>
            <person name="Dekumyoy P."/>
            <person name="Varona S."/>
            <person name="Cuesta I."/>
            <person name="Sumanam S."/>
            <person name="Adisakwattana P."/>
            <person name="Gasser R.B."/>
            <person name="Hernandez-Gonzalez A."/>
            <person name="Young N.D."/>
            <person name="Perteguer M.J."/>
        </authorList>
    </citation>
    <scope>NUCLEOTIDE SEQUENCE [LARGE SCALE GENOMIC DNA]</scope>
    <source>
        <strain evidence="1">AL3</strain>
        <tissue evidence="1">Liver</tissue>
    </source>
</reference>
<comment type="caution">
    <text evidence="1">The sequence shown here is derived from an EMBL/GenBank/DDBJ whole genome shotgun (WGS) entry which is preliminary data.</text>
</comment>
<sequence>MFTGMMSSVEAQLLLRMNLRCQQVSLRANIRRKGWMESRTNPRSVSLYRNTLCALWRLQIVTHRSVNWKNTELMVVLLSFYH</sequence>
<keyword evidence="2" id="KW-1185">Reference proteome</keyword>
<dbReference type="AlphaFoldDB" id="A0ABD6EBW7"/>
<gene>
    <name evidence="1" type="ORF">AB6A40_000696</name>
</gene>
<proteinExistence type="predicted"/>
<evidence type="ECO:0000313" key="2">
    <source>
        <dbReference type="Proteomes" id="UP001608902"/>
    </source>
</evidence>
<organism evidence="1 2">
    <name type="scientific">Gnathostoma spinigerum</name>
    <dbReference type="NCBI Taxonomy" id="75299"/>
    <lineage>
        <taxon>Eukaryota</taxon>
        <taxon>Metazoa</taxon>
        <taxon>Ecdysozoa</taxon>
        <taxon>Nematoda</taxon>
        <taxon>Chromadorea</taxon>
        <taxon>Rhabditida</taxon>
        <taxon>Spirurina</taxon>
        <taxon>Gnathostomatomorpha</taxon>
        <taxon>Gnathostomatoidea</taxon>
        <taxon>Gnathostomatidae</taxon>
        <taxon>Gnathostoma</taxon>
    </lineage>
</organism>
<protein>
    <submittedName>
        <fullName evidence="1">Uncharacterized protein</fullName>
    </submittedName>
</protein>
<name>A0ABD6EBW7_9BILA</name>
<evidence type="ECO:0000313" key="1">
    <source>
        <dbReference type="EMBL" id="MFH4973987.1"/>
    </source>
</evidence>
<dbReference type="EMBL" id="JBGFUD010000210">
    <property type="protein sequence ID" value="MFH4973987.1"/>
    <property type="molecule type" value="Genomic_DNA"/>
</dbReference>
<accession>A0ABD6EBW7</accession>
<dbReference type="Proteomes" id="UP001608902">
    <property type="component" value="Unassembled WGS sequence"/>
</dbReference>